<dbReference type="InterPro" id="IPR018060">
    <property type="entry name" value="HTH_AraC"/>
</dbReference>
<name>A0A011WMB7_RUMAL</name>
<evidence type="ECO:0000313" key="6">
    <source>
        <dbReference type="Proteomes" id="UP000021369"/>
    </source>
</evidence>
<organism evidence="5 6">
    <name type="scientific">Ruminococcus albus SY3</name>
    <dbReference type="NCBI Taxonomy" id="1341156"/>
    <lineage>
        <taxon>Bacteria</taxon>
        <taxon>Bacillati</taxon>
        <taxon>Bacillota</taxon>
        <taxon>Clostridia</taxon>
        <taxon>Eubacteriales</taxon>
        <taxon>Oscillospiraceae</taxon>
        <taxon>Ruminococcus</taxon>
    </lineage>
</organism>
<dbReference type="PANTHER" id="PTHR30146:SF24">
    <property type="entry name" value="XYLOSE OPERON REGULATORY PROTEIN"/>
    <property type="match status" value="1"/>
</dbReference>
<dbReference type="Pfam" id="PF13377">
    <property type="entry name" value="Peripla_BP_3"/>
    <property type="match status" value="1"/>
</dbReference>
<dbReference type="PROSITE" id="PS01124">
    <property type="entry name" value="HTH_ARAC_FAMILY_2"/>
    <property type="match status" value="1"/>
</dbReference>
<comment type="caution">
    <text evidence="5">The sequence shown here is derived from an EMBL/GenBank/DDBJ whole genome shotgun (WGS) entry which is preliminary data.</text>
</comment>
<dbReference type="Proteomes" id="UP000021369">
    <property type="component" value="Unassembled WGS sequence"/>
</dbReference>
<dbReference type="GO" id="GO:0000976">
    <property type="term" value="F:transcription cis-regulatory region binding"/>
    <property type="evidence" value="ECO:0007669"/>
    <property type="project" value="TreeGrafter"/>
</dbReference>
<sequence>MKRQIIGVILTRTADTEQRELLRGIIPVAWQHNTDVVVISNIYDPEYDDEQLAAENDIYRLTESPDLCGLILVTEAFINPTHRKQISQLMNNRGDVPQIAVGSYFEGFDLEHCISLNTADADDIADLTEHLVTVHGFTEIDLLTGFQNYSVSHLRIDGYRRTLEKHGIPFDESRVMFGDFWMPSGEKLAKAYISGERKMPQAVICANDHMAYGILDVFSAHGISVPENLTIVGYEFVRERHMHTPILTTFQRNREALGRIVTEMLLKKIRTGEFGDFVPPRGRVICGNSCTCGIKLSDLDTELSAARTKAFYEFLHLYNQLEQRLTEAHSIRDFCGKFVGSEYLLSNIGGAELCLYRNWNHGVSDDSAINCYTIYNASDNGQSRTFNRLNISALTENCDTPAVYYCSPLFFSDRPLGFIVTRYDIPATYDHIFRSWMKTVSNALEILRMKNDIRYLMDCCNLSEYQDTLTGLPNRKGFSHELHILIDKDKMHQPVFCLLLQTAIDRDSLSLKNKKSELAVHQEISAALQSLTSQFVLARLEENIYAVAGLNNKETTVELLHERITSLMLNNEKYIGLFGMDSFCIASVCTEYISSTELLETAEKELMTQVRIVEEMHSRPHYRQLINARSRLYSTNEEPLSAETLCRQYLISAGHFRRIYKETFGIAYHQDIIRQRMMKMIWLLISTDLDLSAITEHCGYDDYGYCLRLFRQFTGYTPNKYRKL</sequence>
<dbReference type="SMART" id="SM00342">
    <property type="entry name" value="HTH_ARAC"/>
    <property type="match status" value="1"/>
</dbReference>
<dbReference type="SUPFAM" id="SSF46689">
    <property type="entry name" value="Homeodomain-like"/>
    <property type="match status" value="1"/>
</dbReference>
<evidence type="ECO:0000256" key="3">
    <source>
        <dbReference type="ARBA" id="ARBA00023163"/>
    </source>
</evidence>
<dbReference type="OrthoDB" id="56125at2"/>
<dbReference type="InterPro" id="IPR028082">
    <property type="entry name" value="Peripla_BP_I"/>
</dbReference>
<evidence type="ECO:0000313" key="5">
    <source>
        <dbReference type="EMBL" id="EXM38160.1"/>
    </source>
</evidence>
<dbReference type="EMBL" id="JEOB01000004">
    <property type="protein sequence ID" value="EXM38160.1"/>
    <property type="molecule type" value="Genomic_DNA"/>
</dbReference>
<keyword evidence="2" id="KW-0238">DNA-binding</keyword>
<gene>
    <name evidence="5" type="ORF">RASY3_17915</name>
</gene>
<dbReference type="PANTHER" id="PTHR30146">
    <property type="entry name" value="LACI-RELATED TRANSCRIPTIONAL REPRESSOR"/>
    <property type="match status" value="1"/>
</dbReference>
<dbReference type="AlphaFoldDB" id="A0A011WMB7"/>
<dbReference type="SUPFAM" id="SSF53822">
    <property type="entry name" value="Periplasmic binding protein-like I"/>
    <property type="match status" value="1"/>
</dbReference>
<proteinExistence type="predicted"/>
<accession>A0A011WMB7</accession>
<dbReference type="CDD" id="cd06267">
    <property type="entry name" value="PBP1_LacI_sugar_binding-like"/>
    <property type="match status" value="1"/>
</dbReference>
<evidence type="ECO:0000256" key="2">
    <source>
        <dbReference type="ARBA" id="ARBA00023125"/>
    </source>
</evidence>
<reference evidence="5 6" key="1">
    <citation type="submission" date="2013-06" db="EMBL/GenBank/DDBJ databases">
        <title>Rumen cellulosomics: divergent fiber-degrading strategies revealed by comparative genome-wide analysis of six Ruminococcal strains.</title>
        <authorList>
            <person name="Dassa B."/>
            <person name="Borovok I."/>
            <person name="Lamed R."/>
            <person name="Flint H."/>
            <person name="Yeoman C.J."/>
            <person name="White B."/>
            <person name="Bayer E.A."/>
        </authorList>
    </citation>
    <scope>NUCLEOTIDE SEQUENCE [LARGE SCALE GENOMIC DNA]</scope>
    <source>
        <strain evidence="5 6">SY3</strain>
    </source>
</reference>
<keyword evidence="1" id="KW-0805">Transcription regulation</keyword>
<protein>
    <submittedName>
        <fullName evidence="5">Phosphoserine phosphatase</fullName>
    </submittedName>
</protein>
<dbReference type="Pfam" id="PF12833">
    <property type="entry name" value="HTH_18"/>
    <property type="match status" value="1"/>
</dbReference>
<feature type="domain" description="HTH araC/xylS-type" evidence="4">
    <location>
        <begin position="626"/>
        <end position="724"/>
    </location>
</feature>
<dbReference type="Gene3D" id="1.10.10.60">
    <property type="entry name" value="Homeodomain-like"/>
    <property type="match status" value="1"/>
</dbReference>
<dbReference type="RefSeq" id="WP_051506659.1">
    <property type="nucleotide sequence ID" value="NZ_JEOB01000004.1"/>
</dbReference>
<evidence type="ECO:0000256" key="1">
    <source>
        <dbReference type="ARBA" id="ARBA00023015"/>
    </source>
</evidence>
<dbReference type="GO" id="GO:0003700">
    <property type="term" value="F:DNA-binding transcription factor activity"/>
    <property type="evidence" value="ECO:0007669"/>
    <property type="project" value="InterPro"/>
</dbReference>
<keyword evidence="3" id="KW-0804">Transcription</keyword>
<dbReference type="InterPro" id="IPR009057">
    <property type="entry name" value="Homeodomain-like_sf"/>
</dbReference>
<keyword evidence="6" id="KW-1185">Reference proteome</keyword>
<dbReference type="InterPro" id="IPR046335">
    <property type="entry name" value="LacI/GalR-like_sensor"/>
</dbReference>
<evidence type="ECO:0000259" key="4">
    <source>
        <dbReference type="PROSITE" id="PS01124"/>
    </source>
</evidence>
<dbReference type="PATRIC" id="fig|1341156.4.peg.3184"/>
<dbReference type="Gene3D" id="3.40.50.2300">
    <property type="match status" value="2"/>
</dbReference>